<evidence type="ECO:0000256" key="4">
    <source>
        <dbReference type="ARBA" id="ARBA00022840"/>
    </source>
</evidence>
<gene>
    <name evidence="7" type="primary">pcnB</name>
    <name evidence="13" type="ORF">SAMN05421644_11036</name>
</gene>
<keyword evidence="2 7" id="KW-0808">Transferase</keyword>
<dbReference type="SUPFAM" id="SSF81891">
    <property type="entry name" value="Poly A polymerase C-terminal region-like"/>
    <property type="match status" value="1"/>
</dbReference>
<dbReference type="InterPro" id="IPR032828">
    <property type="entry name" value="PolyA_RNA-bd"/>
</dbReference>
<evidence type="ECO:0000256" key="9">
    <source>
        <dbReference type="SAM" id="MobiDB-lite"/>
    </source>
</evidence>
<sequence length="449" mass="51452">MPDSDPHSAPLRPGQPRVIPRPEHILSRAQISEQALRVLYRLRQEQFQAHLVGGGVRDLLLGHEPKDFDIATDATPEQVRDVFRNCRLIGRRFRLAHVYFGRDIIEVATFRGTGSDTDVEGSADADRQVRNGLIVRDNIYGTIEEDALRRDFTINALYYDIADFALIDYVGGLDDLQAGRLRLIGDPVKRYREDPVRMLRAVRFACKLGFSIEPLTERPLFELGHLLRDIPAARLFDELLKLFHSGYGLEVFEKLRHYGLFGHLFPATEACLACEEQDFPITFVSRGLANTDTRLAEDKPVTPAFLYAILLWEPVRRQWGELQARGLESHEAMQVAASRVCVEQQPLVAIPKRFGLLMREIWTLQPLLERRDGKRPYRLITHPRFRAAYDFLVLRAQAGEADPELATWWTRFQDASSQERARMTDPSARRKRRSRRRKPAIASSSETAS</sequence>
<protein>
    <recommendedName>
        <fullName evidence="7">Poly(A) polymerase I</fullName>
        <shortName evidence="7">PAP I</shortName>
        <ecNumber evidence="7">2.7.7.19</ecNumber>
    </recommendedName>
</protein>
<dbReference type="InterPro" id="IPR043519">
    <property type="entry name" value="NT_sf"/>
</dbReference>
<feature type="domain" description="Poly A polymerase head" evidence="10">
    <location>
        <begin position="50"/>
        <end position="182"/>
    </location>
</feature>
<feature type="active site" evidence="7">
    <location>
        <position position="151"/>
    </location>
</feature>
<dbReference type="InterPro" id="IPR002646">
    <property type="entry name" value="PolA_pol_head_dom"/>
</dbReference>
<evidence type="ECO:0000259" key="10">
    <source>
        <dbReference type="Pfam" id="PF01743"/>
    </source>
</evidence>
<evidence type="ECO:0000259" key="11">
    <source>
        <dbReference type="Pfam" id="PF12626"/>
    </source>
</evidence>
<feature type="domain" description="Polymerase A arginine-rich C-terminal" evidence="11">
    <location>
        <begin position="326"/>
        <end position="438"/>
    </location>
</feature>
<keyword evidence="14" id="KW-1185">Reference proteome</keyword>
<evidence type="ECO:0000259" key="12">
    <source>
        <dbReference type="Pfam" id="PF12627"/>
    </source>
</evidence>
<dbReference type="SUPFAM" id="SSF81301">
    <property type="entry name" value="Nucleotidyltransferase"/>
    <property type="match status" value="1"/>
</dbReference>
<evidence type="ECO:0000313" key="13">
    <source>
        <dbReference type="EMBL" id="SDX70568.1"/>
    </source>
</evidence>
<dbReference type="OrthoDB" id="9805698at2"/>
<dbReference type="GO" id="GO:0005524">
    <property type="term" value="F:ATP binding"/>
    <property type="evidence" value="ECO:0007669"/>
    <property type="project" value="UniProtKB-UniRule"/>
</dbReference>
<dbReference type="GO" id="GO:0043633">
    <property type="term" value="P:polyadenylation-dependent RNA catabolic process"/>
    <property type="evidence" value="ECO:0007669"/>
    <property type="project" value="InterPro"/>
</dbReference>
<dbReference type="GO" id="GO:0006397">
    <property type="term" value="P:mRNA processing"/>
    <property type="evidence" value="ECO:0007669"/>
    <property type="project" value="UniProtKB-KW"/>
</dbReference>
<dbReference type="Gene3D" id="1.10.3090.10">
    <property type="entry name" value="cca-adding enzyme, domain 2"/>
    <property type="match status" value="1"/>
</dbReference>
<keyword evidence="1 7" id="KW-0507">mRNA processing</keyword>
<name>A0A1H3DWR7_ALLWA</name>
<evidence type="ECO:0000256" key="7">
    <source>
        <dbReference type="HAMAP-Rule" id="MF_00957"/>
    </source>
</evidence>
<comment type="catalytic activity">
    <reaction evidence="7">
        <text>RNA(n) + ATP = RNA(n)-3'-adenine ribonucleotide + diphosphate</text>
        <dbReference type="Rhea" id="RHEA:11332"/>
        <dbReference type="Rhea" id="RHEA-COMP:14527"/>
        <dbReference type="Rhea" id="RHEA-COMP:17347"/>
        <dbReference type="ChEBI" id="CHEBI:30616"/>
        <dbReference type="ChEBI" id="CHEBI:33019"/>
        <dbReference type="ChEBI" id="CHEBI:140395"/>
        <dbReference type="ChEBI" id="CHEBI:173115"/>
        <dbReference type="EC" id="2.7.7.19"/>
    </reaction>
</comment>
<dbReference type="Proteomes" id="UP000198672">
    <property type="component" value="Unassembled WGS sequence"/>
</dbReference>
<dbReference type="InterPro" id="IPR010206">
    <property type="entry name" value="PolA_pol_I"/>
</dbReference>
<feature type="compositionally biased region" description="Basic residues" evidence="9">
    <location>
        <begin position="429"/>
        <end position="439"/>
    </location>
</feature>
<dbReference type="NCBIfam" id="TIGR01942">
    <property type="entry name" value="pcnB"/>
    <property type="match status" value="1"/>
</dbReference>
<dbReference type="PANTHER" id="PTHR43051:SF1">
    <property type="entry name" value="POLYNUCLEOTIDE ADENYLYLTRANSFERASE FAMILY PROTEIN"/>
    <property type="match status" value="1"/>
</dbReference>
<feature type="active site" evidence="7">
    <location>
        <position position="69"/>
    </location>
</feature>
<comment type="similarity">
    <text evidence="7 8">Belongs to the tRNA nucleotidyltransferase/poly(A) polymerase family.</text>
</comment>
<dbReference type="Gene3D" id="3.30.460.10">
    <property type="entry name" value="Beta Polymerase, domain 2"/>
    <property type="match status" value="1"/>
</dbReference>
<evidence type="ECO:0000313" key="14">
    <source>
        <dbReference type="Proteomes" id="UP000198672"/>
    </source>
</evidence>
<keyword evidence="4 7" id="KW-0067">ATP-binding</keyword>
<feature type="compositionally biased region" description="Low complexity" evidence="9">
    <location>
        <begin position="440"/>
        <end position="449"/>
    </location>
</feature>
<dbReference type="Pfam" id="PF12626">
    <property type="entry name" value="PolyA_pol_arg_C"/>
    <property type="match status" value="1"/>
</dbReference>
<keyword evidence="5 7" id="KW-0694">RNA-binding</keyword>
<dbReference type="HAMAP" id="MF_00957">
    <property type="entry name" value="PolyA_pol"/>
    <property type="match status" value="1"/>
</dbReference>
<reference evidence="14" key="1">
    <citation type="submission" date="2016-10" db="EMBL/GenBank/DDBJ databases">
        <authorList>
            <person name="Varghese N."/>
            <person name="Submissions S."/>
        </authorList>
    </citation>
    <scope>NUCLEOTIDE SEQUENCE [LARGE SCALE GENOMIC DNA]</scope>
    <source>
        <strain evidence="14">DSM 173</strain>
    </source>
</reference>
<evidence type="ECO:0000256" key="1">
    <source>
        <dbReference type="ARBA" id="ARBA00022664"/>
    </source>
</evidence>
<proteinExistence type="inferred from homology"/>
<dbReference type="PANTHER" id="PTHR43051">
    <property type="entry name" value="POLYNUCLEOTIDE ADENYLYLTRANSFERASE FAMILY PROTEIN"/>
    <property type="match status" value="1"/>
</dbReference>
<dbReference type="Pfam" id="PF12627">
    <property type="entry name" value="PolyA_pol_RNAbd"/>
    <property type="match status" value="1"/>
</dbReference>
<dbReference type="STRING" id="61595.SAMN05421644_11036"/>
<dbReference type="RefSeq" id="WP_091332658.1">
    <property type="nucleotide sequence ID" value="NZ_FNOW01000010.1"/>
</dbReference>
<dbReference type="GO" id="GO:0003723">
    <property type="term" value="F:RNA binding"/>
    <property type="evidence" value="ECO:0007669"/>
    <property type="project" value="UniProtKB-UniRule"/>
</dbReference>
<accession>A0A1H3DWR7</accession>
<evidence type="ECO:0000256" key="6">
    <source>
        <dbReference type="ARBA" id="ARBA00023163"/>
    </source>
</evidence>
<dbReference type="CDD" id="cd05398">
    <property type="entry name" value="NT_ClassII-CCAase"/>
    <property type="match status" value="1"/>
</dbReference>
<dbReference type="InterPro" id="IPR052191">
    <property type="entry name" value="tRNA_ntf/polyA_polymerase_I"/>
</dbReference>
<comment type="function">
    <text evidence="7">Adds poly(A) tail to the 3' end of many RNAs, which usually targets these RNAs for decay. Plays a significant role in the global control of gene expression, through influencing the rate of transcript degradation, and in the general RNA quality control.</text>
</comment>
<evidence type="ECO:0000256" key="2">
    <source>
        <dbReference type="ARBA" id="ARBA00022679"/>
    </source>
</evidence>
<feature type="active site" evidence="7">
    <location>
        <position position="67"/>
    </location>
</feature>
<dbReference type="EMBL" id="FNOW01000010">
    <property type="protein sequence ID" value="SDX70568.1"/>
    <property type="molecule type" value="Genomic_DNA"/>
</dbReference>
<feature type="domain" description="tRNA nucleotidyltransferase/poly(A) polymerase RNA and SrmB- binding" evidence="12">
    <location>
        <begin position="209"/>
        <end position="270"/>
    </location>
</feature>
<feature type="region of interest" description="Disordered" evidence="9">
    <location>
        <begin position="415"/>
        <end position="449"/>
    </location>
</feature>
<dbReference type="FunFam" id="3.30.460.10:FF:000035">
    <property type="entry name" value="Poly(A) polymerase I"/>
    <property type="match status" value="1"/>
</dbReference>
<dbReference type="EC" id="2.7.7.19" evidence="7"/>
<evidence type="ECO:0000256" key="3">
    <source>
        <dbReference type="ARBA" id="ARBA00022741"/>
    </source>
</evidence>
<evidence type="ECO:0000256" key="8">
    <source>
        <dbReference type="RuleBase" id="RU003953"/>
    </source>
</evidence>
<evidence type="ECO:0000256" key="5">
    <source>
        <dbReference type="ARBA" id="ARBA00022884"/>
    </source>
</evidence>
<organism evidence="13 14">
    <name type="scientific">Allochromatium warmingii</name>
    <name type="common">Chromatium warmingii</name>
    <dbReference type="NCBI Taxonomy" id="61595"/>
    <lineage>
        <taxon>Bacteria</taxon>
        <taxon>Pseudomonadati</taxon>
        <taxon>Pseudomonadota</taxon>
        <taxon>Gammaproteobacteria</taxon>
        <taxon>Chromatiales</taxon>
        <taxon>Chromatiaceae</taxon>
        <taxon>Allochromatium</taxon>
    </lineage>
</organism>
<dbReference type="Pfam" id="PF01743">
    <property type="entry name" value="PolyA_pol"/>
    <property type="match status" value="1"/>
</dbReference>
<dbReference type="GO" id="GO:1990817">
    <property type="term" value="F:poly(A) RNA polymerase activity"/>
    <property type="evidence" value="ECO:0007669"/>
    <property type="project" value="UniProtKB-UniRule"/>
</dbReference>
<dbReference type="InterPro" id="IPR025866">
    <property type="entry name" value="PolyA_pol_arg_C_dom"/>
</dbReference>
<keyword evidence="6 7" id="KW-0804">Transcription</keyword>
<keyword evidence="3 7" id="KW-0547">Nucleotide-binding</keyword>
<dbReference type="AlphaFoldDB" id="A0A1H3DWR7"/>